<name>D4H4P0_DENA2</name>
<proteinExistence type="predicted"/>
<reference evidence="2 3" key="1">
    <citation type="journal article" date="2010" name="Stand. Genomic Sci.">
        <title>Complete genome sequence of Denitrovibrio acetiphilus type strain (N2460).</title>
        <authorList>
            <person name="Kiss H."/>
            <person name="Lang E."/>
            <person name="Lapidus A."/>
            <person name="Copeland A."/>
            <person name="Nolan M."/>
            <person name="Glavina Del Rio T."/>
            <person name="Chen F."/>
            <person name="Lucas S."/>
            <person name="Tice H."/>
            <person name="Cheng J.F."/>
            <person name="Han C."/>
            <person name="Goodwin L."/>
            <person name="Pitluck S."/>
            <person name="Liolios K."/>
            <person name="Pati A."/>
            <person name="Ivanova N."/>
            <person name="Mavromatis K."/>
            <person name="Chen A."/>
            <person name="Palaniappan K."/>
            <person name="Land M."/>
            <person name="Hauser L."/>
            <person name="Chang Y.J."/>
            <person name="Jeffries C.D."/>
            <person name="Detter J.C."/>
            <person name="Brettin T."/>
            <person name="Spring S."/>
            <person name="Rohde M."/>
            <person name="Goker M."/>
            <person name="Woyke T."/>
            <person name="Bristow J."/>
            <person name="Eisen J.A."/>
            <person name="Markowitz V."/>
            <person name="Hugenholtz P."/>
            <person name="Kyrpides N.C."/>
            <person name="Klenk H.P."/>
        </authorList>
    </citation>
    <scope>NUCLEOTIDE SEQUENCE [LARGE SCALE GENOMIC DNA]</scope>
    <source>
        <strain evidence="3">DSM 12809 / NBRC 114555 / N2460</strain>
    </source>
</reference>
<gene>
    <name evidence="2" type="ordered locus">Dacet_0646</name>
</gene>
<accession>D4H4P0</accession>
<dbReference type="PaxDb" id="522772-Dacet_0646"/>
<evidence type="ECO:0000313" key="2">
    <source>
        <dbReference type="EMBL" id="ADD67434.1"/>
    </source>
</evidence>
<dbReference type="PROSITE" id="PS51257">
    <property type="entry name" value="PROKAR_LIPOPROTEIN"/>
    <property type="match status" value="1"/>
</dbReference>
<dbReference type="AlphaFoldDB" id="D4H4P0"/>
<evidence type="ECO:0000256" key="1">
    <source>
        <dbReference type="SAM" id="SignalP"/>
    </source>
</evidence>
<evidence type="ECO:0000313" key="3">
    <source>
        <dbReference type="Proteomes" id="UP000002012"/>
    </source>
</evidence>
<dbReference type="RefSeq" id="WP_013009978.1">
    <property type="nucleotide sequence ID" value="NC_013943.1"/>
</dbReference>
<sequence precursor="true">MKKLILFLILVPLLQGCFSAVAGFQDGTSGGPIFSTLNWIKKSSVDYNEAMKEEIHDCLYYNNRRLDNCTDNTYVRSCGTDEFEVLELRYNCKRKDDQFIYKYYVKITTKDNKTFRDYSAFED</sequence>
<dbReference type="HOGENOM" id="CLU_2011533_0_0_0"/>
<dbReference type="EMBL" id="CP001968">
    <property type="protein sequence ID" value="ADD67434.1"/>
    <property type="molecule type" value="Genomic_DNA"/>
</dbReference>
<dbReference type="InParanoid" id="D4H4P0"/>
<dbReference type="KEGG" id="dap:Dacet_0646"/>
<organism evidence="2 3">
    <name type="scientific">Denitrovibrio acetiphilus (strain DSM 12809 / NBRC 114555 / N2460)</name>
    <dbReference type="NCBI Taxonomy" id="522772"/>
    <lineage>
        <taxon>Bacteria</taxon>
        <taxon>Pseudomonadati</taxon>
        <taxon>Deferribacterota</taxon>
        <taxon>Deferribacteres</taxon>
        <taxon>Deferribacterales</taxon>
        <taxon>Geovibrionaceae</taxon>
        <taxon>Denitrovibrio</taxon>
    </lineage>
</organism>
<keyword evidence="3" id="KW-1185">Reference proteome</keyword>
<feature type="signal peptide" evidence="1">
    <location>
        <begin position="1"/>
        <end position="22"/>
    </location>
</feature>
<keyword evidence="1" id="KW-0732">Signal</keyword>
<dbReference type="Proteomes" id="UP000002012">
    <property type="component" value="Chromosome"/>
</dbReference>
<feature type="chain" id="PRO_5003058351" description="Lipoprotein" evidence="1">
    <location>
        <begin position="23"/>
        <end position="123"/>
    </location>
</feature>
<evidence type="ECO:0008006" key="4">
    <source>
        <dbReference type="Google" id="ProtNLM"/>
    </source>
</evidence>
<protein>
    <recommendedName>
        <fullName evidence="4">Lipoprotein</fullName>
    </recommendedName>
</protein>